<organism evidence="9 10">
    <name type="scientific">Candidatus Bipolaricaulis anaerobius</name>
    <dbReference type="NCBI Taxonomy" id="2026885"/>
    <lineage>
        <taxon>Bacteria</taxon>
        <taxon>Candidatus Bipolaricaulota</taxon>
        <taxon>Candidatus Bipolaricaulia</taxon>
        <taxon>Candidatus Bipolaricaulales</taxon>
        <taxon>Candidatus Bipolaricaulaceae</taxon>
        <taxon>Candidatus Bipolaricaulis</taxon>
    </lineage>
</organism>
<proteinExistence type="inferred from homology"/>
<gene>
    <name evidence="9" type="ORF">BARAN1_0401</name>
</gene>
<dbReference type="KEGG" id="bana:BARAN1_0401"/>
<protein>
    <recommendedName>
        <fullName evidence="1">DNA-directed DNA polymerase</fullName>
        <ecNumber evidence="1">2.7.7.7</ecNumber>
    </recommendedName>
</protein>
<dbReference type="NCBIfam" id="TIGR01128">
    <property type="entry name" value="holA"/>
    <property type="match status" value="1"/>
</dbReference>
<dbReference type="GO" id="GO:0006261">
    <property type="term" value="P:DNA-templated DNA replication"/>
    <property type="evidence" value="ECO:0007669"/>
    <property type="project" value="TreeGrafter"/>
</dbReference>
<dbReference type="GO" id="GO:0003887">
    <property type="term" value="F:DNA-directed DNA polymerase activity"/>
    <property type="evidence" value="ECO:0007669"/>
    <property type="project" value="UniProtKB-KW"/>
</dbReference>
<dbReference type="AlphaFoldDB" id="A0A2X3KY24"/>
<dbReference type="SUPFAM" id="SSF48019">
    <property type="entry name" value="post-AAA+ oligomerization domain-like"/>
    <property type="match status" value="1"/>
</dbReference>
<evidence type="ECO:0000313" key="9">
    <source>
        <dbReference type="EMBL" id="SQD92426.1"/>
    </source>
</evidence>
<evidence type="ECO:0000256" key="3">
    <source>
        <dbReference type="ARBA" id="ARBA00022695"/>
    </source>
</evidence>
<keyword evidence="2" id="KW-0808">Transferase</keyword>
<reference evidence="10" key="1">
    <citation type="submission" date="2018-05" db="EMBL/GenBank/DDBJ databases">
        <authorList>
            <person name="Hao L."/>
        </authorList>
    </citation>
    <scope>NUCLEOTIDE SEQUENCE [LARGE SCALE GENOMIC DNA]</scope>
</reference>
<dbReference type="PANTHER" id="PTHR34388:SF1">
    <property type="entry name" value="DNA POLYMERASE III SUBUNIT DELTA"/>
    <property type="match status" value="1"/>
</dbReference>
<keyword evidence="4" id="KW-0235">DNA replication</keyword>
<evidence type="ECO:0000256" key="4">
    <source>
        <dbReference type="ARBA" id="ARBA00022705"/>
    </source>
</evidence>
<dbReference type="RefSeq" id="WP_122030646.1">
    <property type="nucleotide sequence ID" value="NZ_LS483254.1"/>
</dbReference>
<evidence type="ECO:0000256" key="1">
    <source>
        <dbReference type="ARBA" id="ARBA00012417"/>
    </source>
</evidence>
<sequence length="298" mass="31585">MAGPRIVAYWGDPLLAERALARALGSWGQARRVVLFGDEPCLDRLIEELGSADLFGEPRAIVVRRADPLMGEERLVRALARGVPPDLGVAFVGAALRGPVVQAAEEATSFPTPTGRTLRALTSELLSEAGLAGTAAVVDPLIEAAGGNTLLLSQEVEKLSLWKGERLPARWRELLSSSSGPAYAYLDAVGSREIPAALAELRRLLAAGGNPSPLFFSLVGHVRALLAALAASEDGREPAGPPWLVRRRLDQARRWGEARLVGLLASLQALDLQIKTGQISPEAALHQFTLGLARTGPG</sequence>
<dbReference type="InterPro" id="IPR048466">
    <property type="entry name" value="DNA_pol3_delta-like_C"/>
</dbReference>
<dbReference type="Pfam" id="PF21694">
    <property type="entry name" value="DNA_pol3_delta_C"/>
    <property type="match status" value="1"/>
</dbReference>
<dbReference type="PANTHER" id="PTHR34388">
    <property type="entry name" value="DNA POLYMERASE III SUBUNIT DELTA"/>
    <property type="match status" value="1"/>
</dbReference>
<evidence type="ECO:0000256" key="7">
    <source>
        <dbReference type="ARBA" id="ARBA00049244"/>
    </source>
</evidence>
<keyword evidence="5" id="KW-0239">DNA-directed DNA polymerase</keyword>
<keyword evidence="3" id="KW-0548">Nucleotidyltransferase</keyword>
<accession>A0A2X3KY24</accession>
<comment type="catalytic activity">
    <reaction evidence="7">
        <text>DNA(n) + a 2'-deoxyribonucleoside 5'-triphosphate = DNA(n+1) + diphosphate</text>
        <dbReference type="Rhea" id="RHEA:22508"/>
        <dbReference type="Rhea" id="RHEA-COMP:17339"/>
        <dbReference type="Rhea" id="RHEA-COMP:17340"/>
        <dbReference type="ChEBI" id="CHEBI:33019"/>
        <dbReference type="ChEBI" id="CHEBI:61560"/>
        <dbReference type="ChEBI" id="CHEBI:173112"/>
        <dbReference type="EC" id="2.7.7.7"/>
    </reaction>
</comment>
<dbReference type="GO" id="GO:0009360">
    <property type="term" value="C:DNA polymerase III complex"/>
    <property type="evidence" value="ECO:0007669"/>
    <property type="project" value="TreeGrafter"/>
</dbReference>
<evidence type="ECO:0000256" key="2">
    <source>
        <dbReference type="ARBA" id="ARBA00022679"/>
    </source>
</evidence>
<dbReference type="Proteomes" id="UP000249818">
    <property type="component" value="Chromosome BARAN1"/>
</dbReference>
<evidence type="ECO:0000313" key="10">
    <source>
        <dbReference type="Proteomes" id="UP000249818"/>
    </source>
</evidence>
<evidence type="ECO:0000256" key="6">
    <source>
        <dbReference type="ARBA" id="ARBA00034754"/>
    </source>
</evidence>
<comment type="similarity">
    <text evidence="6">Belongs to the DNA polymerase HolA subunit family.</text>
</comment>
<dbReference type="InterPro" id="IPR005790">
    <property type="entry name" value="DNA_polIII_delta"/>
</dbReference>
<dbReference type="InterPro" id="IPR008921">
    <property type="entry name" value="DNA_pol3_clamp-load_cplx_C"/>
</dbReference>
<dbReference type="EC" id="2.7.7.7" evidence="1"/>
<evidence type="ECO:0000256" key="5">
    <source>
        <dbReference type="ARBA" id="ARBA00022932"/>
    </source>
</evidence>
<evidence type="ECO:0000259" key="8">
    <source>
        <dbReference type="Pfam" id="PF21694"/>
    </source>
</evidence>
<keyword evidence="10" id="KW-1185">Reference proteome</keyword>
<dbReference type="EMBL" id="LS483254">
    <property type="protein sequence ID" value="SQD92426.1"/>
    <property type="molecule type" value="Genomic_DNA"/>
</dbReference>
<name>A0A2X3KY24_9BACT</name>
<feature type="domain" description="DNA polymerase III delta subunit-like C-terminal" evidence="8">
    <location>
        <begin position="186"/>
        <end position="290"/>
    </location>
</feature>
<dbReference type="GO" id="GO:0003677">
    <property type="term" value="F:DNA binding"/>
    <property type="evidence" value="ECO:0007669"/>
    <property type="project" value="InterPro"/>
</dbReference>
<dbReference type="Gene3D" id="1.20.272.10">
    <property type="match status" value="1"/>
</dbReference>